<accession>A0AA39N651</accession>
<proteinExistence type="predicted"/>
<organism evidence="1 2">
    <name type="scientific">Armillaria tabescens</name>
    <name type="common">Ringless honey mushroom</name>
    <name type="synonym">Agaricus tabescens</name>
    <dbReference type="NCBI Taxonomy" id="1929756"/>
    <lineage>
        <taxon>Eukaryota</taxon>
        <taxon>Fungi</taxon>
        <taxon>Dikarya</taxon>
        <taxon>Basidiomycota</taxon>
        <taxon>Agaricomycotina</taxon>
        <taxon>Agaricomycetes</taxon>
        <taxon>Agaricomycetidae</taxon>
        <taxon>Agaricales</taxon>
        <taxon>Marasmiineae</taxon>
        <taxon>Physalacriaceae</taxon>
        <taxon>Desarmillaria</taxon>
    </lineage>
</organism>
<name>A0AA39N651_ARMTA</name>
<gene>
    <name evidence="1" type="ORF">EV420DRAFT_335876</name>
</gene>
<keyword evidence="2" id="KW-1185">Reference proteome</keyword>
<reference evidence="1" key="1">
    <citation type="submission" date="2023-06" db="EMBL/GenBank/DDBJ databases">
        <authorList>
            <consortium name="Lawrence Berkeley National Laboratory"/>
            <person name="Ahrendt S."/>
            <person name="Sahu N."/>
            <person name="Indic B."/>
            <person name="Wong-Bajracharya J."/>
            <person name="Merenyi Z."/>
            <person name="Ke H.-M."/>
            <person name="Monk M."/>
            <person name="Kocsube S."/>
            <person name="Drula E."/>
            <person name="Lipzen A."/>
            <person name="Balint B."/>
            <person name="Henrissat B."/>
            <person name="Andreopoulos B."/>
            <person name="Martin F.M."/>
            <person name="Harder C.B."/>
            <person name="Rigling D."/>
            <person name="Ford K.L."/>
            <person name="Foster G.D."/>
            <person name="Pangilinan J."/>
            <person name="Papanicolaou A."/>
            <person name="Barry K."/>
            <person name="LaButti K."/>
            <person name="Viragh M."/>
            <person name="Koriabine M."/>
            <person name="Yan M."/>
            <person name="Riley R."/>
            <person name="Champramary S."/>
            <person name="Plett K.L."/>
            <person name="Tsai I.J."/>
            <person name="Slot J."/>
            <person name="Sipos G."/>
            <person name="Plett J."/>
            <person name="Nagy L.G."/>
            <person name="Grigoriev I.V."/>
        </authorList>
    </citation>
    <scope>NUCLEOTIDE SEQUENCE</scope>
    <source>
        <strain evidence="1">CCBAS 213</strain>
    </source>
</reference>
<evidence type="ECO:0008006" key="3">
    <source>
        <dbReference type="Google" id="ProtNLM"/>
    </source>
</evidence>
<evidence type="ECO:0000313" key="1">
    <source>
        <dbReference type="EMBL" id="KAK0458869.1"/>
    </source>
</evidence>
<dbReference type="GeneID" id="85365303"/>
<dbReference type="Proteomes" id="UP001175211">
    <property type="component" value="Unassembled WGS sequence"/>
</dbReference>
<evidence type="ECO:0000313" key="2">
    <source>
        <dbReference type="Proteomes" id="UP001175211"/>
    </source>
</evidence>
<comment type="caution">
    <text evidence="1">The sequence shown here is derived from an EMBL/GenBank/DDBJ whole genome shotgun (WGS) entry which is preliminary data.</text>
</comment>
<dbReference type="EMBL" id="JAUEPS010000016">
    <property type="protein sequence ID" value="KAK0458869.1"/>
    <property type="molecule type" value="Genomic_DNA"/>
</dbReference>
<dbReference type="RefSeq" id="XP_060331119.1">
    <property type="nucleotide sequence ID" value="XM_060481755.1"/>
</dbReference>
<dbReference type="AlphaFoldDB" id="A0AA39N651"/>
<protein>
    <recommendedName>
        <fullName evidence="3">Heterokaryon incompatibility domain-containing protein</fullName>
    </recommendedName>
</protein>
<sequence length="301" mass="34219">MAGVMCYLSGLGRPLTLKEGDLESDRCWFRRAWTLQEVGYDRVIAGDTPDGPLHAEPMNEDGKYETELLTRFHNQLQSTRAGAIFWEMFEALKSMQNRVSTNPVDRVAGLTFLLQSETIPAYYESESPEDAWTAFVNSMRAEIRGELFSSYPEPGNAGTKWRPSWNQLMTKALPADGYLSTNVDRNEMDEDWCEEECIEKGLVWGLAQVAEGCDRRGELIVKDAGGTEHAFNITAIHEYPIPDDTYTLIGAYRWSSPYCVVGRRLSEKRFGKVSVFQIPDGDERSRLQDLHITEHCWNILV</sequence>